<dbReference type="AlphaFoldDB" id="A0A1H5XM37"/>
<sequence>MARTMIDHACEGCGAVRKVSPDKLARGQQRLCRKCQGPAAAEKRRIAMLKRGGPKHVTFGICNECRGIYEMASIEDDGYCCDKCREKASSRGCSTRELAKRYLYGPWSPRRVETYKGRQLALFGDRM</sequence>
<dbReference type="RefSeq" id="WP_104002339.1">
    <property type="nucleotide sequence ID" value="NZ_FNVQ01000001.1"/>
</dbReference>
<organism evidence="1 2">
    <name type="scientific">Marinobacterium lutimaris</name>
    <dbReference type="NCBI Taxonomy" id="568106"/>
    <lineage>
        <taxon>Bacteria</taxon>
        <taxon>Pseudomonadati</taxon>
        <taxon>Pseudomonadota</taxon>
        <taxon>Gammaproteobacteria</taxon>
        <taxon>Oceanospirillales</taxon>
        <taxon>Oceanospirillaceae</taxon>
        <taxon>Marinobacterium</taxon>
    </lineage>
</organism>
<dbReference type="Proteomes" id="UP000236745">
    <property type="component" value="Unassembled WGS sequence"/>
</dbReference>
<gene>
    <name evidence="1" type="ORF">SAMN05444390_1011432</name>
</gene>
<dbReference type="EMBL" id="FNVQ01000001">
    <property type="protein sequence ID" value="SEG12732.1"/>
    <property type="molecule type" value="Genomic_DNA"/>
</dbReference>
<protein>
    <submittedName>
        <fullName evidence="1">Uncharacterized protein</fullName>
    </submittedName>
</protein>
<keyword evidence="2" id="KW-1185">Reference proteome</keyword>
<proteinExistence type="predicted"/>
<reference evidence="1 2" key="1">
    <citation type="submission" date="2016-10" db="EMBL/GenBank/DDBJ databases">
        <authorList>
            <person name="de Groot N.N."/>
        </authorList>
    </citation>
    <scope>NUCLEOTIDE SEQUENCE [LARGE SCALE GENOMIC DNA]</scope>
    <source>
        <strain evidence="1 2">DSM 22012</strain>
    </source>
</reference>
<accession>A0A1H5XM37</accession>
<dbReference type="OrthoDB" id="9920587at2"/>
<name>A0A1H5XM37_9GAMM</name>
<evidence type="ECO:0000313" key="2">
    <source>
        <dbReference type="Proteomes" id="UP000236745"/>
    </source>
</evidence>
<evidence type="ECO:0000313" key="1">
    <source>
        <dbReference type="EMBL" id="SEG12732.1"/>
    </source>
</evidence>